<proteinExistence type="predicted"/>
<dbReference type="InterPro" id="IPR000182">
    <property type="entry name" value="GNAT_dom"/>
</dbReference>
<dbReference type="Gene3D" id="3.40.630.30">
    <property type="match status" value="1"/>
</dbReference>
<dbReference type="InterPro" id="IPR056935">
    <property type="entry name" value="Rv0428c-like_C"/>
</dbReference>
<dbReference type="SUPFAM" id="SSF55729">
    <property type="entry name" value="Acyl-CoA N-acyltransferases (Nat)"/>
    <property type="match status" value="1"/>
</dbReference>
<accession>A0A1L7AIG5</accession>
<dbReference type="EC" id="2.3.1.-" evidence="3"/>
<dbReference type="GO" id="GO:0016747">
    <property type="term" value="F:acyltransferase activity, transferring groups other than amino-acyl groups"/>
    <property type="evidence" value="ECO:0007669"/>
    <property type="project" value="InterPro"/>
</dbReference>
<sequence>MPAEAPAIDVLTLERAALTSVPAPRLAWDGGFVLRGFLNGTGRANAACSLDPSPDPGLEARLDRMEADFARMGLPARFRSTPLDPPGLKQALLARGYAEHEGACVMAGPLRPLADSADTGVEILDNPAEDWLAVLATAEYQTEARRAEKAGGAAMLARPGCWLLLREDGVPAASAHVVADATLCGLFDVATDPRFRRRGLAQRVLATGAAWAAGLGATTAWLQVSPSNTGARNLYARLGLSEIYRYTYFLRD</sequence>
<keyword evidence="5" id="KW-1185">Reference proteome</keyword>
<gene>
    <name evidence="2" type="ORF">RGI145_17135</name>
    <name evidence="3" type="ORF">RQ831_21380</name>
</gene>
<reference evidence="2 4" key="1">
    <citation type="submission" date="2016-05" db="EMBL/GenBank/DDBJ databases">
        <title>Complete Genome and Methylome Analysis of Psychrotrophic Bacterial Isolates from Antarctic Lake Untersee.</title>
        <authorList>
            <person name="Fomenkov A."/>
            <person name="Akimov V.N."/>
            <person name="Vasilyeva L.V."/>
            <person name="Andersen D."/>
            <person name="Vincze T."/>
            <person name="Roberts R.J."/>
        </authorList>
    </citation>
    <scope>NUCLEOTIDE SEQUENCE [LARGE SCALE GENOMIC DNA]</scope>
    <source>
        <strain evidence="2 4">U14-5</strain>
    </source>
</reference>
<dbReference type="eggNOG" id="COG0456">
    <property type="taxonomic scope" value="Bacteria"/>
</dbReference>
<name>A0A1L7AIG5_9PROT</name>
<dbReference type="Pfam" id="PF24553">
    <property type="entry name" value="Rv0428c_C"/>
    <property type="match status" value="1"/>
</dbReference>
<evidence type="ECO:0000313" key="3">
    <source>
        <dbReference type="EMBL" id="MDT8333610.1"/>
    </source>
</evidence>
<dbReference type="EMBL" id="JAVVDO010000064">
    <property type="protein sequence ID" value="MDT8333610.1"/>
    <property type="molecule type" value="Genomic_DNA"/>
</dbReference>
<dbReference type="KEGG" id="rgi:RGI145_17135"/>
<dbReference type="STRING" id="257708.RGI145_17135"/>
<dbReference type="AlphaFoldDB" id="A0A1L7AIG5"/>
<dbReference type="PROSITE" id="PS51186">
    <property type="entry name" value="GNAT"/>
    <property type="match status" value="1"/>
</dbReference>
<dbReference type="EMBL" id="CP015583">
    <property type="protein sequence ID" value="APT58577.1"/>
    <property type="molecule type" value="Genomic_DNA"/>
</dbReference>
<dbReference type="RefSeq" id="WP_075799335.1">
    <property type="nucleotide sequence ID" value="NZ_CP015583.1"/>
</dbReference>
<reference evidence="3" key="3">
    <citation type="submission" date="2023-09" db="EMBL/GenBank/DDBJ databases">
        <authorList>
            <person name="Schober I."/>
            <person name="Bunk B."/>
        </authorList>
    </citation>
    <scope>NUCLEOTIDE SEQUENCE</scope>
    <source>
        <strain evidence="3">DSM 103800</strain>
    </source>
</reference>
<evidence type="ECO:0000313" key="4">
    <source>
        <dbReference type="Proteomes" id="UP000185494"/>
    </source>
</evidence>
<evidence type="ECO:0000313" key="5">
    <source>
        <dbReference type="Proteomes" id="UP001258945"/>
    </source>
</evidence>
<dbReference type="Proteomes" id="UP000185494">
    <property type="component" value="Chromosome 1"/>
</dbReference>
<keyword evidence="3" id="KW-0012">Acyltransferase</keyword>
<organism evidence="2 4">
    <name type="scientific">Roseomonas gilardii</name>
    <dbReference type="NCBI Taxonomy" id="257708"/>
    <lineage>
        <taxon>Bacteria</taxon>
        <taxon>Pseudomonadati</taxon>
        <taxon>Pseudomonadota</taxon>
        <taxon>Alphaproteobacteria</taxon>
        <taxon>Acetobacterales</taxon>
        <taxon>Roseomonadaceae</taxon>
        <taxon>Roseomonas</taxon>
    </lineage>
</organism>
<evidence type="ECO:0000313" key="2">
    <source>
        <dbReference type="EMBL" id="APT58577.1"/>
    </source>
</evidence>
<dbReference type="InterPro" id="IPR016181">
    <property type="entry name" value="Acyl_CoA_acyltransferase"/>
</dbReference>
<dbReference type="Proteomes" id="UP001258945">
    <property type="component" value="Unassembled WGS sequence"/>
</dbReference>
<protein>
    <submittedName>
        <fullName evidence="3">GNAT family N-acetyltransferase</fullName>
        <ecNumber evidence="3">2.3.1.-</ecNumber>
    </submittedName>
    <submittedName>
        <fullName evidence="2">GNAT family acetyltransferase</fullName>
    </submittedName>
</protein>
<keyword evidence="2" id="KW-0808">Transferase</keyword>
<evidence type="ECO:0000259" key="1">
    <source>
        <dbReference type="PROSITE" id="PS51186"/>
    </source>
</evidence>
<reference evidence="3 5" key="2">
    <citation type="journal article" date="2019" name="Microb. Pathog.">
        <title>Comparison of VITEK 2, MALDI-TOF MS, 16S rRNA gene sequencing, and whole-genome sequencing for identification of Roseomonas mucosa.</title>
        <authorList>
            <person name="Rudolph W.W."/>
            <person name="Gunzer F."/>
            <person name="Trauth M."/>
            <person name="Bunk B."/>
            <person name="Bigge R."/>
            <person name="Schrottner P."/>
        </authorList>
    </citation>
    <scope>NUCLEOTIDE SEQUENCE [LARGE SCALE GENOMIC DNA]</scope>
    <source>
        <strain evidence="3 5">DSM 103800</strain>
    </source>
</reference>
<feature type="domain" description="N-acetyltransferase" evidence="1">
    <location>
        <begin position="108"/>
        <end position="252"/>
    </location>
</feature>